<dbReference type="Proteomes" id="UP000024635">
    <property type="component" value="Unassembled WGS sequence"/>
</dbReference>
<dbReference type="OrthoDB" id="5850821at2759"/>
<keyword evidence="2" id="KW-0378">Hydrolase</keyword>
<organism evidence="5 6">
    <name type="scientific">Ancylostoma ceylanicum</name>
    <dbReference type="NCBI Taxonomy" id="53326"/>
    <lineage>
        <taxon>Eukaryota</taxon>
        <taxon>Metazoa</taxon>
        <taxon>Ecdysozoa</taxon>
        <taxon>Nematoda</taxon>
        <taxon>Chromadorea</taxon>
        <taxon>Rhabditida</taxon>
        <taxon>Rhabditina</taxon>
        <taxon>Rhabditomorpha</taxon>
        <taxon>Strongyloidea</taxon>
        <taxon>Ancylostomatidae</taxon>
        <taxon>Ancylostomatinae</taxon>
        <taxon>Ancylostoma</taxon>
    </lineage>
</organism>
<dbReference type="GO" id="GO:0006508">
    <property type="term" value="P:proteolysis"/>
    <property type="evidence" value="ECO:0007669"/>
    <property type="project" value="UniProtKB-KW"/>
</dbReference>
<name>A0A016T0B8_9BILA</name>
<dbReference type="InterPro" id="IPR000668">
    <property type="entry name" value="Peptidase_C1A_C"/>
</dbReference>
<dbReference type="InterPro" id="IPR038765">
    <property type="entry name" value="Papain-like_cys_pep_sf"/>
</dbReference>
<dbReference type="EMBL" id="JARK01001490">
    <property type="protein sequence ID" value="EYB96051.1"/>
    <property type="molecule type" value="Genomic_DNA"/>
</dbReference>
<keyword evidence="1" id="KW-0645">Protease</keyword>
<comment type="caution">
    <text evidence="5">The sequence shown here is derived from an EMBL/GenBank/DDBJ whole genome shotgun (WGS) entry which is preliminary data.</text>
</comment>
<dbReference type="AlphaFoldDB" id="A0A016T0B8"/>
<dbReference type="Gene3D" id="1.20.5.170">
    <property type="match status" value="1"/>
</dbReference>
<dbReference type="PROSITE" id="PS00139">
    <property type="entry name" value="THIOL_PROTEASE_CYS"/>
    <property type="match status" value="1"/>
</dbReference>
<keyword evidence="6" id="KW-1185">Reference proteome</keyword>
<proteinExistence type="predicted"/>
<evidence type="ECO:0000259" key="4">
    <source>
        <dbReference type="Pfam" id="PF00112"/>
    </source>
</evidence>
<dbReference type="InterPro" id="IPR000169">
    <property type="entry name" value="Pept_cys_AS"/>
</dbReference>
<accession>A0A016T0B8</accession>
<gene>
    <name evidence="5" type="primary">Acey_s0154.g3013</name>
    <name evidence="5" type="ORF">Y032_0154g3013</name>
</gene>
<dbReference type="Pfam" id="PF00112">
    <property type="entry name" value="Peptidase_C1"/>
    <property type="match status" value="1"/>
</dbReference>
<reference evidence="6" key="1">
    <citation type="journal article" date="2015" name="Nat. Genet.">
        <title>The genome and transcriptome of the zoonotic hookworm Ancylostoma ceylanicum identify infection-specific gene families.</title>
        <authorList>
            <person name="Schwarz E.M."/>
            <person name="Hu Y."/>
            <person name="Antoshechkin I."/>
            <person name="Miller M.M."/>
            <person name="Sternberg P.W."/>
            <person name="Aroian R.V."/>
        </authorList>
    </citation>
    <scope>NUCLEOTIDE SEQUENCE</scope>
    <source>
        <strain evidence="6">HY135</strain>
    </source>
</reference>
<dbReference type="SUPFAM" id="SSF54001">
    <property type="entry name" value="Cysteine proteinases"/>
    <property type="match status" value="1"/>
</dbReference>
<protein>
    <recommendedName>
        <fullName evidence="4">Peptidase C1A papain C-terminal domain-containing protein</fullName>
    </recommendedName>
</protein>
<feature type="domain" description="Peptidase C1A papain C-terminal" evidence="4">
    <location>
        <begin position="15"/>
        <end position="61"/>
    </location>
</feature>
<evidence type="ECO:0000256" key="3">
    <source>
        <dbReference type="ARBA" id="ARBA00022807"/>
    </source>
</evidence>
<sequence length="67" mass="7453">MDISGFFLFAHSDFSFDARTQWPECRSIGTIRDQSACGSCWAVSSAEAMSDEICVQSNSTIKVHHSY</sequence>
<evidence type="ECO:0000313" key="5">
    <source>
        <dbReference type="EMBL" id="EYB96051.1"/>
    </source>
</evidence>
<dbReference type="GO" id="GO:0008234">
    <property type="term" value="F:cysteine-type peptidase activity"/>
    <property type="evidence" value="ECO:0007669"/>
    <property type="project" value="UniProtKB-KW"/>
</dbReference>
<evidence type="ECO:0000256" key="1">
    <source>
        <dbReference type="ARBA" id="ARBA00022670"/>
    </source>
</evidence>
<dbReference type="STRING" id="53326.A0A016T0B8"/>
<keyword evidence="3" id="KW-0788">Thiol protease</keyword>
<evidence type="ECO:0000256" key="2">
    <source>
        <dbReference type="ARBA" id="ARBA00022801"/>
    </source>
</evidence>
<evidence type="ECO:0000313" key="6">
    <source>
        <dbReference type="Proteomes" id="UP000024635"/>
    </source>
</evidence>